<protein>
    <submittedName>
        <fullName evidence="1">YqaJ viral recombinase family protein</fullName>
    </submittedName>
</protein>
<keyword evidence="2" id="KW-1185">Reference proteome</keyword>
<dbReference type="InterPro" id="IPR011604">
    <property type="entry name" value="PDDEXK-like_dom_sf"/>
</dbReference>
<feature type="non-terminal residue" evidence="1">
    <location>
        <position position="73"/>
    </location>
</feature>
<organism evidence="1 2">
    <name type="scientific">Columbia Basin potato purple top phytoplasma</name>
    <dbReference type="NCBI Taxonomy" id="307134"/>
    <lineage>
        <taxon>Bacteria</taxon>
        <taxon>Bacillati</taxon>
        <taxon>Mycoplasmatota</taxon>
        <taxon>Mollicutes</taxon>
        <taxon>Acholeplasmatales</taxon>
        <taxon>Acholeplasmataceae</taxon>
        <taxon>Candidatus Phytoplasma</taxon>
        <taxon>16SrVI (Clover proliferation group)</taxon>
    </lineage>
</organism>
<gene>
    <name evidence="1" type="ORF">M8044_000541</name>
</gene>
<evidence type="ECO:0000313" key="2">
    <source>
        <dbReference type="Proteomes" id="UP001221763"/>
    </source>
</evidence>
<dbReference type="Gene3D" id="3.90.320.10">
    <property type="match status" value="1"/>
</dbReference>
<name>A0ABT5LA10_9MOLU</name>
<accession>A0ABT5LA10</accession>
<dbReference type="Proteomes" id="UP001221763">
    <property type="component" value="Unassembled WGS sequence"/>
</dbReference>
<dbReference type="SUPFAM" id="SSF52980">
    <property type="entry name" value="Restriction endonuclease-like"/>
    <property type="match status" value="1"/>
</dbReference>
<reference evidence="1 2" key="1">
    <citation type="journal article" date="2023" name="Plant">
        <title>Draft Genome Sequence Resource of CBPPT1, a 'Candidatus Phytoplasma trifolii'-Related Strain Associated with Potato Purple Top Disease in the Columbia Basin, U.S.A.</title>
        <authorList>
            <person name="Wei W."/>
            <person name="Shao J."/>
            <person name="Bottner-Parker K.D."/>
            <person name="Zhao Y."/>
        </authorList>
    </citation>
    <scope>NUCLEOTIDE SEQUENCE [LARGE SCALE GENOMIC DNA]</scope>
    <source>
        <strain evidence="1 2">CBPPT1</strain>
    </source>
</reference>
<evidence type="ECO:0000313" key="1">
    <source>
        <dbReference type="EMBL" id="MDC9032318.1"/>
    </source>
</evidence>
<comment type="caution">
    <text evidence="1">The sequence shown here is derived from an EMBL/GenBank/DDBJ whole genome shotgun (WGS) entry which is preliminary data.</text>
</comment>
<dbReference type="EMBL" id="JANHJP010000052">
    <property type="protein sequence ID" value="MDC9032318.1"/>
    <property type="molecule type" value="Genomic_DNA"/>
</dbReference>
<proteinExistence type="predicted"/>
<sequence>MLEIKCPLDKNSSSWKDFFQKNIIPPYYWAQIQCGLFCSESQSAFFLVYFSPEEHYLQEVFLKPSFIEEMIIK</sequence>
<dbReference type="InterPro" id="IPR011335">
    <property type="entry name" value="Restrct_endonuc-II-like"/>
</dbReference>